<dbReference type="GO" id="GO:0010181">
    <property type="term" value="F:FMN binding"/>
    <property type="evidence" value="ECO:0007669"/>
    <property type="project" value="InterPro"/>
</dbReference>
<evidence type="ECO:0000313" key="3">
    <source>
        <dbReference type="Proteomes" id="UP000236726"/>
    </source>
</evidence>
<dbReference type="Proteomes" id="UP000236726">
    <property type="component" value="Unassembled WGS sequence"/>
</dbReference>
<evidence type="ECO:0000313" key="2">
    <source>
        <dbReference type="EMBL" id="SEF44571.1"/>
    </source>
</evidence>
<dbReference type="EMBL" id="FNUL01000002">
    <property type="protein sequence ID" value="SEF44571.1"/>
    <property type="molecule type" value="Genomic_DNA"/>
</dbReference>
<reference evidence="2 3" key="1">
    <citation type="submission" date="2016-10" db="EMBL/GenBank/DDBJ databases">
        <authorList>
            <person name="de Groot N.N."/>
        </authorList>
    </citation>
    <scope>NUCLEOTIDE SEQUENCE [LARGE SCALE GENOMIC DNA]</scope>
    <source>
        <strain evidence="2 3">D15d</strain>
    </source>
</reference>
<protein>
    <submittedName>
        <fullName evidence="2">Flavodoxin</fullName>
    </submittedName>
</protein>
<dbReference type="SUPFAM" id="SSF52218">
    <property type="entry name" value="Flavoproteins"/>
    <property type="match status" value="1"/>
</dbReference>
<dbReference type="RefSeq" id="WP_103952126.1">
    <property type="nucleotide sequence ID" value="NZ_FNUL01000002.1"/>
</dbReference>
<dbReference type="Gene3D" id="3.40.50.360">
    <property type="match status" value="1"/>
</dbReference>
<dbReference type="PROSITE" id="PS50902">
    <property type="entry name" value="FLAVODOXIN_LIKE"/>
    <property type="match status" value="1"/>
</dbReference>
<gene>
    <name evidence="2" type="ORF">SAMN05216537_10222</name>
</gene>
<proteinExistence type="predicted"/>
<name>A0A1H5S473_9FIRM</name>
<accession>A0A1H5S473</accession>
<dbReference type="GO" id="GO:0016651">
    <property type="term" value="F:oxidoreductase activity, acting on NAD(P)H"/>
    <property type="evidence" value="ECO:0007669"/>
    <property type="project" value="UniProtKB-ARBA"/>
</dbReference>
<dbReference type="Pfam" id="PF12682">
    <property type="entry name" value="Flavodoxin_4"/>
    <property type="match status" value="1"/>
</dbReference>
<sequence length="169" mass="18741">MEKKTLVVCYSFSNGNTRMIARQLQQALGADYAEIETVTPYPTYGGFNSKVVSQGQREVDEGFQPEIKPLSVNVADYDVVAIGTPTWWYTMAPAVLTFLNANDWSQKTVIPFMTHGGWPGHVIKDIQNCCAGAKFLPDMKIQFDSQGGANMLTSQADINAWIERVKKAI</sequence>
<keyword evidence="3" id="KW-1185">Reference proteome</keyword>
<dbReference type="PANTHER" id="PTHR39201">
    <property type="entry name" value="EXPORTED PROTEIN-RELATED"/>
    <property type="match status" value="1"/>
</dbReference>
<dbReference type="AlphaFoldDB" id="A0A1H5S473"/>
<organism evidence="2 3">
    <name type="scientific">Lachnospira multipara</name>
    <dbReference type="NCBI Taxonomy" id="28051"/>
    <lineage>
        <taxon>Bacteria</taxon>
        <taxon>Bacillati</taxon>
        <taxon>Bacillota</taxon>
        <taxon>Clostridia</taxon>
        <taxon>Lachnospirales</taxon>
        <taxon>Lachnospiraceae</taxon>
        <taxon>Lachnospira</taxon>
    </lineage>
</organism>
<feature type="domain" description="Flavodoxin-like" evidence="1">
    <location>
        <begin position="6"/>
        <end position="166"/>
    </location>
</feature>
<dbReference type="InterPro" id="IPR008254">
    <property type="entry name" value="Flavodoxin/NO_synth"/>
</dbReference>
<evidence type="ECO:0000259" key="1">
    <source>
        <dbReference type="PROSITE" id="PS50902"/>
    </source>
</evidence>
<dbReference type="PANTHER" id="PTHR39201:SF1">
    <property type="entry name" value="FLAVODOXIN-LIKE DOMAIN-CONTAINING PROTEIN"/>
    <property type="match status" value="1"/>
</dbReference>
<dbReference type="InterPro" id="IPR029039">
    <property type="entry name" value="Flavoprotein-like_sf"/>
</dbReference>